<dbReference type="HOGENOM" id="CLU_2376984_0_0_1"/>
<keyword evidence="3" id="KW-1185">Reference proteome</keyword>
<evidence type="ECO:0000313" key="3">
    <source>
        <dbReference type="Proteomes" id="UP000026915"/>
    </source>
</evidence>
<dbReference type="Gramene" id="EOX93749">
    <property type="protein sequence ID" value="EOX93749"/>
    <property type="gene ID" value="TCM_002667"/>
</dbReference>
<organism evidence="2 3">
    <name type="scientific">Theobroma cacao</name>
    <name type="common">Cacao</name>
    <name type="synonym">Cocoa</name>
    <dbReference type="NCBI Taxonomy" id="3641"/>
    <lineage>
        <taxon>Eukaryota</taxon>
        <taxon>Viridiplantae</taxon>
        <taxon>Streptophyta</taxon>
        <taxon>Embryophyta</taxon>
        <taxon>Tracheophyta</taxon>
        <taxon>Spermatophyta</taxon>
        <taxon>Magnoliopsida</taxon>
        <taxon>eudicotyledons</taxon>
        <taxon>Gunneridae</taxon>
        <taxon>Pentapetalae</taxon>
        <taxon>rosids</taxon>
        <taxon>malvids</taxon>
        <taxon>Malvales</taxon>
        <taxon>Malvaceae</taxon>
        <taxon>Byttnerioideae</taxon>
        <taxon>Theobroma</taxon>
    </lineage>
</organism>
<dbReference type="InParanoid" id="A0A061DLT7"/>
<evidence type="ECO:0000256" key="1">
    <source>
        <dbReference type="SAM" id="MobiDB-lite"/>
    </source>
</evidence>
<dbReference type="Proteomes" id="UP000026915">
    <property type="component" value="Chromosome 1"/>
</dbReference>
<sequence length="95" mass="10626">MLMKNEQKYPEAGCSDDINSNKMNEEDAWPAGCKQVVTVIKEKDSSPKRKWVRVALFFQTQINVGIKNEDFNSLTVMSMQIGKSPAQGVEKGACQ</sequence>
<dbReference type="AlphaFoldDB" id="A0A061DLT7"/>
<feature type="region of interest" description="Disordered" evidence="1">
    <location>
        <begin position="1"/>
        <end position="20"/>
    </location>
</feature>
<accession>A0A061DLT7</accession>
<protein>
    <submittedName>
        <fullName evidence="2">Uncharacterized protein</fullName>
    </submittedName>
</protein>
<reference evidence="2 3" key="1">
    <citation type="journal article" date="2013" name="Genome Biol.">
        <title>The genome sequence of the most widely cultivated cacao type and its use to identify candidate genes regulating pod color.</title>
        <authorList>
            <person name="Motamayor J.C."/>
            <person name="Mockaitis K."/>
            <person name="Schmutz J."/>
            <person name="Haiminen N."/>
            <person name="Iii D.L."/>
            <person name="Cornejo O."/>
            <person name="Findley S.D."/>
            <person name="Zheng P."/>
            <person name="Utro F."/>
            <person name="Royaert S."/>
            <person name="Saski C."/>
            <person name="Jenkins J."/>
            <person name="Podicheti R."/>
            <person name="Zhao M."/>
            <person name="Scheffler B.E."/>
            <person name="Stack J.C."/>
            <person name="Feltus F.A."/>
            <person name="Mustiga G.M."/>
            <person name="Amores F."/>
            <person name="Phillips W."/>
            <person name="Marelli J.P."/>
            <person name="May G.D."/>
            <person name="Shapiro H."/>
            <person name="Ma J."/>
            <person name="Bustamante C.D."/>
            <person name="Schnell R.J."/>
            <person name="Main D."/>
            <person name="Gilbert D."/>
            <person name="Parida L."/>
            <person name="Kuhn D.N."/>
        </authorList>
    </citation>
    <scope>NUCLEOTIDE SEQUENCE [LARGE SCALE GENOMIC DNA]</scope>
    <source>
        <strain evidence="3">cv. Matina 1-6</strain>
    </source>
</reference>
<proteinExistence type="predicted"/>
<dbReference type="EMBL" id="CM001879">
    <property type="protein sequence ID" value="EOX93749.1"/>
    <property type="molecule type" value="Genomic_DNA"/>
</dbReference>
<name>A0A061DLT7_THECC</name>
<evidence type="ECO:0000313" key="2">
    <source>
        <dbReference type="EMBL" id="EOX93749.1"/>
    </source>
</evidence>
<gene>
    <name evidence="2" type="ORF">TCM_002667</name>
</gene>